<proteinExistence type="predicted"/>
<dbReference type="EMBL" id="JAVRET010000052">
    <property type="protein sequence ID" value="MDT0411492.1"/>
    <property type="molecule type" value="Genomic_DNA"/>
</dbReference>
<dbReference type="InterPro" id="IPR042070">
    <property type="entry name" value="PucR_C-HTH_sf"/>
</dbReference>
<evidence type="ECO:0000313" key="4">
    <source>
        <dbReference type="Proteomes" id="UP001183610"/>
    </source>
</evidence>
<feature type="domain" description="PucR C-terminal helix-turn-helix" evidence="2">
    <location>
        <begin position="521"/>
        <end position="579"/>
    </location>
</feature>
<feature type="region of interest" description="Disordered" evidence="1">
    <location>
        <begin position="1"/>
        <end position="33"/>
    </location>
</feature>
<dbReference type="PANTHER" id="PTHR33744">
    <property type="entry name" value="CARBOHYDRATE DIACID REGULATOR"/>
    <property type="match status" value="1"/>
</dbReference>
<dbReference type="RefSeq" id="WP_010267567.1">
    <property type="nucleotide sequence ID" value="NZ_JAVRET010000052.1"/>
</dbReference>
<feature type="compositionally biased region" description="Basic and acidic residues" evidence="1">
    <location>
        <begin position="1"/>
        <end position="24"/>
    </location>
</feature>
<reference evidence="4" key="1">
    <citation type="submission" date="2023-07" db="EMBL/GenBank/DDBJ databases">
        <title>30 novel species of actinomycetes from the DSMZ collection.</title>
        <authorList>
            <person name="Nouioui I."/>
        </authorList>
    </citation>
    <scope>NUCLEOTIDE SEQUENCE [LARGE SCALE GENOMIC DNA]</scope>
    <source>
        <strain evidence="4">DSM 41979</strain>
    </source>
</reference>
<evidence type="ECO:0000259" key="2">
    <source>
        <dbReference type="Pfam" id="PF13556"/>
    </source>
</evidence>
<feature type="region of interest" description="Disordered" evidence="1">
    <location>
        <begin position="391"/>
        <end position="420"/>
    </location>
</feature>
<evidence type="ECO:0000256" key="1">
    <source>
        <dbReference type="SAM" id="MobiDB-lite"/>
    </source>
</evidence>
<evidence type="ECO:0000313" key="3">
    <source>
        <dbReference type="EMBL" id="MDT0411492.1"/>
    </source>
</evidence>
<dbReference type="Pfam" id="PF13556">
    <property type="entry name" value="HTH_30"/>
    <property type="match status" value="1"/>
</dbReference>
<accession>A0ABU2R468</accession>
<sequence length="590" mass="61973">MPPTPDDAREPEDARQAEDAREPGDIPGPEDAPTLATVLAAGAGEAVEVVTAPGGHAVPVRGIGVYDPGETFSARGHVLVATGVDASSPAAADVLRAAARAKAAALVLRRGAAGPAPRLLDVARTVPTALLTRAPWVEWTELIALLRAGLAQSGGAEGPHAEVPLGDLPALANAFATLVGGAVTIEDPESRVLAYSRTENGADPLRRLTILGQRVPRWRLAELGASGFLRTLWTSDDVVHRPAEERFPERLAIAVRAGEEVLGSLWVAADGTPLGPGARRALREAARTAAPHLLHHRLRTRTGSTRRTQAVRALIDGTADVPSAAATLGLAPHTPCVVLSVLALPGTGQSDPARALHLSALQATAHHPAGLTVREDDRHRLDVLLPLTPHPAEQSRASQQGRAPEQPRPSGQPRPEDPLRDAKRLGRELAAAVRGAGARPLVAIGSVREELAGAAASRRAAHLVLRVLGAREGLPEVAGEDDVRAALDALRVTDAVAALTPPPDGPVRALLAYDEEHRTDLARTLAAYLDRFGDVPATAKLLAVHPNTLRYRLRRLHDLFGVDLADPDTRLVAELGLRAAGLLPWTTAPR</sequence>
<protein>
    <submittedName>
        <fullName evidence="3">Helix-turn-helix domain-containing protein</fullName>
    </submittedName>
</protein>
<name>A0ABU2R468_9ACTN</name>
<dbReference type="Gene3D" id="1.10.10.2840">
    <property type="entry name" value="PucR C-terminal helix-turn-helix domain"/>
    <property type="match status" value="1"/>
</dbReference>
<gene>
    <name evidence="3" type="ORF">RM698_20915</name>
</gene>
<comment type="caution">
    <text evidence="3">The sequence shown here is derived from an EMBL/GenBank/DDBJ whole genome shotgun (WGS) entry which is preliminary data.</text>
</comment>
<dbReference type="Proteomes" id="UP001183610">
    <property type="component" value="Unassembled WGS sequence"/>
</dbReference>
<dbReference type="InterPro" id="IPR051448">
    <property type="entry name" value="CdaR-like_regulators"/>
</dbReference>
<dbReference type="InterPro" id="IPR025736">
    <property type="entry name" value="PucR_C-HTH_dom"/>
</dbReference>
<dbReference type="PANTHER" id="PTHR33744:SF17">
    <property type="entry name" value="CONSERVED PROTEIN"/>
    <property type="match status" value="1"/>
</dbReference>
<keyword evidence="4" id="KW-1185">Reference proteome</keyword>
<organism evidence="3 4">
    <name type="scientific">Streptomyces evansiae</name>
    <dbReference type="NCBI Taxonomy" id="3075535"/>
    <lineage>
        <taxon>Bacteria</taxon>
        <taxon>Bacillati</taxon>
        <taxon>Actinomycetota</taxon>
        <taxon>Actinomycetes</taxon>
        <taxon>Kitasatosporales</taxon>
        <taxon>Streptomycetaceae</taxon>
        <taxon>Streptomyces</taxon>
    </lineage>
</organism>